<proteinExistence type="predicted"/>
<dbReference type="AlphaFoldDB" id="A0A4U1B9M5"/>
<sequence>MEPFRLIVAGGREFNDYPLLCERLDHLLSRIARERGVIIVSGAARGADRLGSVTLRNGVITWSAIRLSGICTVG</sequence>
<dbReference type="Proteomes" id="UP000305674">
    <property type="component" value="Unassembled WGS sequence"/>
</dbReference>
<dbReference type="RefSeq" id="WP_136854516.1">
    <property type="nucleotide sequence ID" value="NZ_SWCI01000018.1"/>
</dbReference>
<feature type="domain" description="YspA cpYpsA-related SLOG" evidence="1">
    <location>
        <begin position="5"/>
        <end position="50"/>
    </location>
</feature>
<dbReference type="EMBL" id="SWCI01000018">
    <property type="protein sequence ID" value="TKB46783.1"/>
    <property type="molecule type" value="Genomic_DNA"/>
</dbReference>
<dbReference type="InterPro" id="IPR019627">
    <property type="entry name" value="YAcAr"/>
</dbReference>
<name>A0A4U1B9M5_9GAMM</name>
<organism evidence="2 3">
    <name type="scientific">Ferrimonas sediminicola</name>
    <dbReference type="NCBI Taxonomy" id="2569538"/>
    <lineage>
        <taxon>Bacteria</taxon>
        <taxon>Pseudomonadati</taxon>
        <taxon>Pseudomonadota</taxon>
        <taxon>Gammaproteobacteria</taxon>
        <taxon>Alteromonadales</taxon>
        <taxon>Ferrimonadaceae</taxon>
        <taxon>Ferrimonas</taxon>
    </lineage>
</organism>
<reference evidence="2 3" key="1">
    <citation type="submission" date="2019-04" db="EMBL/GenBank/DDBJ databases">
        <authorList>
            <person name="Hwang J.C."/>
        </authorList>
    </citation>
    <scope>NUCLEOTIDE SEQUENCE [LARGE SCALE GENOMIC DNA]</scope>
    <source>
        <strain evidence="2 3">IMCC35001</strain>
    </source>
</reference>
<dbReference type="Pfam" id="PF10686">
    <property type="entry name" value="YAcAr"/>
    <property type="match status" value="1"/>
</dbReference>
<evidence type="ECO:0000313" key="2">
    <source>
        <dbReference type="EMBL" id="TKB46783.1"/>
    </source>
</evidence>
<keyword evidence="3" id="KW-1185">Reference proteome</keyword>
<evidence type="ECO:0000313" key="3">
    <source>
        <dbReference type="Proteomes" id="UP000305674"/>
    </source>
</evidence>
<accession>A0A4U1B9M5</accession>
<protein>
    <submittedName>
        <fullName evidence="2">DUF2493 domain-containing protein</fullName>
    </submittedName>
</protein>
<dbReference type="OrthoDB" id="572639at2"/>
<comment type="caution">
    <text evidence="2">The sequence shown here is derived from an EMBL/GenBank/DDBJ whole genome shotgun (WGS) entry which is preliminary data.</text>
</comment>
<gene>
    <name evidence="2" type="ORF">FCL40_17150</name>
</gene>
<evidence type="ECO:0000259" key="1">
    <source>
        <dbReference type="Pfam" id="PF10686"/>
    </source>
</evidence>